<evidence type="ECO:0000313" key="2">
    <source>
        <dbReference type="Proteomes" id="UP000037510"/>
    </source>
</evidence>
<dbReference type="STRING" id="104452.A0A0L7LTV6"/>
<gene>
    <name evidence="1" type="ORF">OBRU01_00580</name>
</gene>
<protein>
    <submittedName>
        <fullName evidence="1">Dicer 1</fullName>
    </submittedName>
</protein>
<dbReference type="Gene3D" id="2.170.260.10">
    <property type="entry name" value="paz domain"/>
    <property type="match status" value="1"/>
</dbReference>
<evidence type="ECO:0000313" key="1">
    <source>
        <dbReference type="EMBL" id="KOB78918.1"/>
    </source>
</evidence>
<dbReference type="AlphaFoldDB" id="A0A0L7LTV6"/>
<reference evidence="1 2" key="1">
    <citation type="journal article" date="2015" name="Genome Biol. Evol.">
        <title>The genome of winter moth (Operophtera brumata) provides a genomic perspective on sexual dimorphism and phenology.</title>
        <authorList>
            <person name="Derks M.F."/>
            <person name="Smit S."/>
            <person name="Salis L."/>
            <person name="Schijlen E."/>
            <person name="Bossers A."/>
            <person name="Mateman C."/>
            <person name="Pijl A.S."/>
            <person name="de Ridder D."/>
            <person name="Groenen M.A."/>
            <person name="Visser M.E."/>
            <person name="Megens H.J."/>
        </authorList>
    </citation>
    <scope>NUCLEOTIDE SEQUENCE [LARGE SCALE GENOMIC DNA]</scope>
    <source>
        <strain evidence="1">WM2013NL</strain>
        <tissue evidence="1">Head and thorax</tissue>
    </source>
</reference>
<organism evidence="1 2">
    <name type="scientific">Operophtera brumata</name>
    <name type="common">Winter moth</name>
    <name type="synonym">Phalaena brumata</name>
    <dbReference type="NCBI Taxonomy" id="104452"/>
    <lineage>
        <taxon>Eukaryota</taxon>
        <taxon>Metazoa</taxon>
        <taxon>Ecdysozoa</taxon>
        <taxon>Arthropoda</taxon>
        <taxon>Hexapoda</taxon>
        <taxon>Insecta</taxon>
        <taxon>Pterygota</taxon>
        <taxon>Neoptera</taxon>
        <taxon>Endopterygota</taxon>
        <taxon>Lepidoptera</taxon>
        <taxon>Glossata</taxon>
        <taxon>Ditrysia</taxon>
        <taxon>Geometroidea</taxon>
        <taxon>Geometridae</taxon>
        <taxon>Larentiinae</taxon>
        <taxon>Operophtera</taxon>
    </lineage>
</organism>
<name>A0A0L7LTV6_OPEBR</name>
<proteinExistence type="predicted"/>
<accession>A0A0L7LTV6</accession>
<sequence length="211" mass="25201">MLYAIESSLWCALPERYNTRGRRLHAPQHANQALAILMARDEPTKFMQFVFTEVLRVRRRGMTLDDDASTRNNYYIVPTLKGTYNYYIVPTLKGTYNYYIVPTLKVPKDGALKIDVDWAFLEQIYNYTEQQQLADLPLYPHQTKICSHLTPDSAFPSPTHDTFRTYYRSKYKVTKRYAHTFRTYYRSKYKVTKRYAHTFRTYCRSKYKVTK</sequence>
<comment type="caution">
    <text evidence="1">The sequence shown here is derived from an EMBL/GenBank/DDBJ whole genome shotgun (WGS) entry which is preliminary data.</text>
</comment>
<dbReference type="Proteomes" id="UP000037510">
    <property type="component" value="Unassembled WGS sequence"/>
</dbReference>
<keyword evidence="2" id="KW-1185">Reference proteome</keyword>
<dbReference type="EMBL" id="JTDY01000093">
    <property type="protein sequence ID" value="KOB78918.1"/>
    <property type="molecule type" value="Genomic_DNA"/>
</dbReference>